<dbReference type="PROSITE" id="PS50943">
    <property type="entry name" value="HTH_CROC1"/>
    <property type="match status" value="1"/>
</dbReference>
<keyword evidence="1 3" id="KW-0238">DNA-binding</keyword>
<accession>A0A109DFV1</accession>
<dbReference type="InterPro" id="IPR010982">
    <property type="entry name" value="Lambda_DNA-bd_dom_sf"/>
</dbReference>
<dbReference type="Proteomes" id="UP001434419">
    <property type="component" value="Unassembled WGS sequence"/>
</dbReference>
<dbReference type="Proteomes" id="UP000067598">
    <property type="component" value="Unassembled WGS sequence"/>
</dbReference>
<dbReference type="GO" id="GO:0003677">
    <property type="term" value="F:DNA binding"/>
    <property type="evidence" value="ECO:0007669"/>
    <property type="project" value="UniProtKB-KW"/>
</dbReference>
<proteinExistence type="predicted"/>
<dbReference type="Pfam" id="PF01381">
    <property type="entry name" value="HTH_3"/>
    <property type="match status" value="1"/>
</dbReference>
<evidence type="ECO:0000313" key="6">
    <source>
        <dbReference type="EMBL" id="TDN28903.1"/>
    </source>
</evidence>
<dbReference type="PATRIC" id="fig|47770.28.peg.1970"/>
<feature type="domain" description="HTH cro/C1-type" evidence="2">
    <location>
        <begin position="5"/>
        <end position="59"/>
    </location>
</feature>
<dbReference type="PANTHER" id="PTHR46558">
    <property type="entry name" value="TRACRIPTIONAL REGULATORY PROTEIN-RELATED-RELATED"/>
    <property type="match status" value="1"/>
</dbReference>
<evidence type="ECO:0000313" key="9">
    <source>
        <dbReference type="Proteomes" id="UP001434419"/>
    </source>
</evidence>
<comment type="caution">
    <text evidence="3">The sequence shown here is derived from an EMBL/GenBank/DDBJ whole genome shotgun (WGS) entry which is preliminary data.</text>
</comment>
<dbReference type="EMBL" id="JASOGN010000012">
    <property type="protein sequence ID" value="MDK6502440.1"/>
    <property type="molecule type" value="Genomic_DNA"/>
</dbReference>
<evidence type="ECO:0000313" key="3">
    <source>
        <dbReference type="EMBL" id="KWU04643.1"/>
    </source>
</evidence>
<dbReference type="Gene3D" id="1.10.260.40">
    <property type="entry name" value="lambda repressor-like DNA-binding domains"/>
    <property type="match status" value="1"/>
</dbReference>
<reference evidence="6 8" key="2">
    <citation type="submission" date="2017-06" db="EMBL/GenBank/DDBJ databases">
        <authorList>
            <person name="Swanenburg J."/>
            <person name="Kort R."/>
        </authorList>
    </citation>
    <scope>NUCLEOTIDE SEQUENCE [LARGE SCALE GENOMIC DNA]</scope>
    <source>
        <strain evidence="6 8">RL05</strain>
    </source>
</reference>
<evidence type="ECO:0000259" key="2">
    <source>
        <dbReference type="PROSITE" id="PS50943"/>
    </source>
</evidence>
<evidence type="ECO:0000313" key="4">
    <source>
        <dbReference type="EMBL" id="MDK6502440.1"/>
    </source>
</evidence>
<reference evidence="5" key="4">
    <citation type="submission" date="2024-06" db="EMBL/GenBank/DDBJ databases">
        <title>Vaginal Lactobacillus fatty acid response mechanisms reveal a metabolite-targeted strategy for bacterial vaginosis treatment.</title>
        <authorList>
            <person name="Zhu M."/>
            <person name="Blainey P.C."/>
            <person name="Bloom S.M."/>
            <person name="Kwon D.S."/>
        </authorList>
    </citation>
    <scope>NUCLEOTIDE SEQUENCE</scope>
    <source>
        <strain evidence="5">194_F1_1</strain>
    </source>
</reference>
<evidence type="ECO:0000313" key="8">
    <source>
        <dbReference type="Proteomes" id="UP000295195"/>
    </source>
</evidence>
<gene>
    <name evidence="5" type="ORF">ABVC42_06930</name>
    <name evidence="3" type="ORF">AEL95_02025</name>
    <name evidence="6" type="ORF">CEE75_12300</name>
    <name evidence="4" type="ORF">QP235_04395</name>
</gene>
<organism evidence="3 7">
    <name type="scientific">Lactobacillus crispatus</name>
    <dbReference type="NCBI Taxonomy" id="47770"/>
    <lineage>
        <taxon>Bacteria</taxon>
        <taxon>Bacillati</taxon>
        <taxon>Bacillota</taxon>
        <taxon>Bacilli</taxon>
        <taxon>Lactobacillales</taxon>
        <taxon>Lactobacillaceae</taxon>
        <taxon>Lactobacillus</taxon>
    </lineage>
</organism>
<dbReference type="SUPFAM" id="SSF47413">
    <property type="entry name" value="lambda repressor-like DNA-binding domains"/>
    <property type="match status" value="1"/>
</dbReference>
<dbReference type="PANTHER" id="PTHR46558:SF11">
    <property type="entry name" value="HTH-TYPE TRANSCRIPTIONAL REGULATOR XRE"/>
    <property type="match status" value="1"/>
</dbReference>
<dbReference type="EMBL" id="LJGP01000007">
    <property type="protein sequence ID" value="KWU04643.1"/>
    <property type="molecule type" value="Genomic_DNA"/>
</dbReference>
<dbReference type="EMBL" id="NKLP01000258">
    <property type="protein sequence ID" value="TDN28903.1"/>
    <property type="molecule type" value="Genomic_DNA"/>
</dbReference>
<dbReference type="Proteomes" id="UP001230300">
    <property type="component" value="Unassembled WGS sequence"/>
</dbReference>
<dbReference type="CDD" id="cd00093">
    <property type="entry name" value="HTH_XRE"/>
    <property type="match status" value="1"/>
</dbReference>
<evidence type="ECO:0000313" key="5">
    <source>
        <dbReference type="EMBL" id="MES5149659.1"/>
    </source>
</evidence>
<dbReference type="AlphaFoldDB" id="A0A109DFV1"/>
<evidence type="ECO:0000256" key="1">
    <source>
        <dbReference type="ARBA" id="ARBA00023125"/>
    </source>
</evidence>
<dbReference type="InterPro" id="IPR001387">
    <property type="entry name" value="Cro/C1-type_HTH"/>
</dbReference>
<dbReference type="RefSeq" id="WP_005721467.1">
    <property type="nucleotide sequence ID" value="NZ_AP025162.1"/>
</dbReference>
<keyword evidence="9" id="KW-1185">Reference proteome</keyword>
<dbReference type="SMART" id="SM00530">
    <property type="entry name" value="HTH_XRE"/>
    <property type="match status" value="1"/>
</dbReference>
<reference evidence="3 7" key="1">
    <citation type="journal article" date="2016" name="Microbiology (Mosc.)">
        <title>Comparison of Lactobacillus crispatus isolates from Lactobacillus-dominated vaginal microbiomes with isolates from microbiomes containing bacterial vaginosis-associated bacteria.</title>
        <authorList>
            <person name="Abdelmaksoud A.A."/>
            <person name="Koparde V.N."/>
            <person name="Sheth N.U."/>
            <person name="Serrano M.G."/>
            <person name="Glascock A.L."/>
            <person name="Fettweis J.M."/>
            <person name="Strauss Iii J.F."/>
            <person name="Buck G.A."/>
            <person name="Jefferson K.K."/>
        </authorList>
    </citation>
    <scope>NUCLEOTIDE SEQUENCE [LARGE SCALE GENOMIC DNA]</scope>
    <source>
        <strain evidence="3 7">VMC3</strain>
    </source>
</reference>
<dbReference type="EMBL" id="JBETVU010000012">
    <property type="protein sequence ID" value="MES5149659.1"/>
    <property type="molecule type" value="Genomic_DNA"/>
</dbReference>
<name>A0A109DFV1_9LACO</name>
<dbReference type="Proteomes" id="UP000295195">
    <property type="component" value="Unassembled WGS sequence"/>
</dbReference>
<reference evidence="4" key="3">
    <citation type="submission" date="2023-05" db="EMBL/GenBank/DDBJ databases">
        <title>Cataloging the Phylogenetic Diversity of Human Bladder Bacteria.</title>
        <authorList>
            <person name="Du J."/>
        </authorList>
    </citation>
    <scope>NUCLEOTIDE SEQUENCE</scope>
    <source>
        <strain evidence="4">UMB9226</strain>
    </source>
</reference>
<evidence type="ECO:0000313" key="7">
    <source>
        <dbReference type="Proteomes" id="UP000067598"/>
    </source>
</evidence>
<protein>
    <submittedName>
        <fullName evidence="3">DNA-binding protein</fullName>
    </submittedName>
    <submittedName>
        <fullName evidence="4 6">Transcriptional regulator</fullName>
    </submittedName>
</protein>
<sequence length="68" mass="7620">MLTKLKILRVEKGMSQSDLAQALGTTQVTVSAWETGRSTPRPPMMQKIADYFGVSKDDIFFSAFNYSK</sequence>